<keyword evidence="3 6" id="KW-0547">Nucleotide-binding</keyword>
<dbReference type="GO" id="GO:0000103">
    <property type="term" value="P:sulfate assimilation"/>
    <property type="evidence" value="ECO:0007669"/>
    <property type="project" value="UniProtKB-UniRule"/>
</dbReference>
<proteinExistence type="inferred from homology"/>
<dbReference type="NCBIfam" id="NF003478">
    <property type="entry name" value="PRK05124.1"/>
    <property type="match status" value="1"/>
</dbReference>
<dbReference type="CDD" id="cd04166">
    <property type="entry name" value="CysN_ATPS"/>
    <property type="match status" value="1"/>
</dbReference>
<dbReference type="InterPro" id="IPR050100">
    <property type="entry name" value="TRAFAC_GTPase_members"/>
</dbReference>
<dbReference type="PROSITE" id="PS00301">
    <property type="entry name" value="G_TR_1"/>
    <property type="match status" value="1"/>
</dbReference>
<dbReference type="Pfam" id="PF00009">
    <property type="entry name" value="GTP_EFTU"/>
    <property type="match status" value="1"/>
</dbReference>
<dbReference type="PRINTS" id="PR00315">
    <property type="entry name" value="ELONGATNFCT"/>
</dbReference>
<keyword evidence="1 6" id="KW-0808">Transferase</keyword>
<organism evidence="8 9">
    <name type="scientific">Sulfurimonas crateris</name>
    <dbReference type="NCBI Taxonomy" id="2574727"/>
    <lineage>
        <taxon>Bacteria</taxon>
        <taxon>Pseudomonadati</taxon>
        <taxon>Campylobacterota</taxon>
        <taxon>Epsilonproteobacteria</taxon>
        <taxon>Campylobacterales</taxon>
        <taxon>Sulfurimonadaceae</taxon>
        <taxon>Sulfurimonas</taxon>
    </lineage>
</organism>
<dbReference type="Gene3D" id="3.40.50.300">
    <property type="entry name" value="P-loop containing nucleotide triphosphate hydrolases"/>
    <property type="match status" value="1"/>
</dbReference>
<dbReference type="InterPro" id="IPR041757">
    <property type="entry name" value="CysN_GTP-bd"/>
</dbReference>
<dbReference type="InterPro" id="IPR000795">
    <property type="entry name" value="T_Tr_GTP-bd_dom"/>
</dbReference>
<dbReference type="InterPro" id="IPR027417">
    <property type="entry name" value="P-loop_NTPase"/>
</dbReference>
<evidence type="ECO:0000256" key="4">
    <source>
        <dbReference type="ARBA" id="ARBA00022840"/>
    </source>
</evidence>
<dbReference type="EMBL" id="SZPX01000003">
    <property type="protein sequence ID" value="TKI69931.1"/>
    <property type="molecule type" value="Genomic_DNA"/>
</dbReference>
<dbReference type="InterPro" id="IPR054696">
    <property type="entry name" value="GTP-eEF1A_C"/>
</dbReference>
<feature type="binding site" evidence="6">
    <location>
        <begin position="31"/>
        <end position="38"/>
    </location>
    <ligand>
        <name>GTP</name>
        <dbReference type="ChEBI" id="CHEBI:37565"/>
    </ligand>
</feature>
<evidence type="ECO:0000259" key="7">
    <source>
        <dbReference type="PROSITE" id="PS51722"/>
    </source>
</evidence>
<dbReference type="InterPro" id="IPR009001">
    <property type="entry name" value="Transl_elong_EF1A/Init_IF2_C"/>
</dbReference>
<dbReference type="NCBIfam" id="TIGR00231">
    <property type="entry name" value="small_GTP"/>
    <property type="match status" value="1"/>
</dbReference>
<dbReference type="InterPro" id="IPR044138">
    <property type="entry name" value="CysN_II"/>
</dbReference>
<gene>
    <name evidence="6 8" type="primary">cysN</name>
    <name evidence="8" type="ORF">FCU45_04785</name>
</gene>
<dbReference type="GO" id="GO:0005525">
    <property type="term" value="F:GTP binding"/>
    <property type="evidence" value="ECO:0007669"/>
    <property type="project" value="UniProtKB-UniRule"/>
</dbReference>
<feature type="binding site" evidence="6">
    <location>
        <begin position="165"/>
        <end position="168"/>
    </location>
    <ligand>
        <name>GTP</name>
        <dbReference type="ChEBI" id="CHEBI:37565"/>
    </ligand>
</feature>
<dbReference type="InterPro" id="IPR005225">
    <property type="entry name" value="Small_GTP-bd"/>
</dbReference>
<name>A0A4U2ZA83_9BACT</name>
<evidence type="ECO:0000256" key="3">
    <source>
        <dbReference type="ARBA" id="ARBA00022741"/>
    </source>
</evidence>
<sequence length="488" mass="54881">MAHQSDLIAQNIEQYLKEHENKEICRFITCGSVDDGKSTLIGRLLYDSKMIFEDQLSAIEKDSKKSGTTGDKIDLALLVDGLASEREQGITIDVAYRYFSTEKRKFIIADTPGHEQYTRNMATGASTADIAIILIDARQGVLTQTKRHSYIVSLLGIKNIIVAINKMDLVDFSKDKFEEIKSEYQKVIPNLPHYNDINFTYIPISALDGDNIVTIGEKSSWYGGLPLMELLDTIEIHKKENNSFRMPVQYVSRPHLNFRGFCGTIASGSISVGDFITVLPSKKSSKVKSIVSNDIKDLRPKNKDEMVETIEKAFAPMATTITLEDEIDISRGDMIVKSDDIPQVSSQLSTMIVWMSEIPMQLNSSYIIKRATSVINGTFQSIEYKKDINTFEELDAKQLELNDIAKCTLKLDRQIAVDPYENNRYTGSFIIIDRYSNETIGAGMIVSSVVGGGHSAVNSEIKEYTDAEIALNKYIRDNFPEWNCKEIF</sequence>
<comment type="catalytic activity">
    <reaction evidence="6">
        <text>sulfate + ATP + H(+) = adenosine 5'-phosphosulfate + diphosphate</text>
        <dbReference type="Rhea" id="RHEA:18133"/>
        <dbReference type="ChEBI" id="CHEBI:15378"/>
        <dbReference type="ChEBI" id="CHEBI:16189"/>
        <dbReference type="ChEBI" id="CHEBI:30616"/>
        <dbReference type="ChEBI" id="CHEBI:33019"/>
        <dbReference type="ChEBI" id="CHEBI:58243"/>
        <dbReference type="EC" id="2.7.7.4"/>
    </reaction>
</comment>
<accession>A0A4U2ZA83</accession>
<reference evidence="8 9" key="1">
    <citation type="submission" date="2019-04" db="EMBL/GenBank/DDBJ databases">
        <title>Sulfurimonas crateris sp. nov. a facultative anaerobic sulfur-oxidizing chemolithautotrophic bacterium isolated from a terrestrial mud vulcano.</title>
        <authorList>
            <person name="Ratnikova N.M."/>
            <person name="Slobodkin A.I."/>
            <person name="Merkel A.Y."/>
            <person name="Novikov A."/>
            <person name="Bonch-Osmolovskaya E.A."/>
            <person name="Slobodkina G.B."/>
        </authorList>
    </citation>
    <scope>NUCLEOTIDE SEQUENCE [LARGE SCALE GENOMIC DNA]</scope>
    <source>
        <strain evidence="8 9">SN118</strain>
    </source>
</reference>
<feature type="binding site" evidence="6">
    <location>
        <begin position="110"/>
        <end position="114"/>
    </location>
    <ligand>
        <name>GTP</name>
        <dbReference type="ChEBI" id="CHEBI:37565"/>
    </ligand>
</feature>
<comment type="pathway">
    <text evidence="6">Sulfur metabolism; hydrogen sulfide biosynthesis; sulfite from sulfate: step 1/3.</text>
</comment>
<dbReference type="InterPro" id="IPR044139">
    <property type="entry name" value="CysN_NoDQ_III"/>
</dbReference>
<dbReference type="RefSeq" id="WP_137012830.1">
    <property type="nucleotide sequence ID" value="NZ_SZPX01000003.1"/>
</dbReference>
<comment type="subunit">
    <text evidence="6">Heterodimer composed of CysD, the smaller subunit, and CysN.</text>
</comment>
<dbReference type="InterPro" id="IPR011779">
    <property type="entry name" value="SO4_adenylTrfase_lsu"/>
</dbReference>
<evidence type="ECO:0000256" key="1">
    <source>
        <dbReference type="ARBA" id="ARBA00022679"/>
    </source>
</evidence>
<dbReference type="EC" id="2.7.7.4" evidence="6"/>
<dbReference type="CDD" id="cd03695">
    <property type="entry name" value="CysN_NodQ_II"/>
    <property type="match status" value="1"/>
</dbReference>
<dbReference type="SUPFAM" id="SSF50465">
    <property type="entry name" value="EF-Tu/eEF-1alpha/eIF2-gamma C-terminal domain"/>
    <property type="match status" value="1"/>
</dbReference>
<keyword evidence="9" id="KW-1185">Reference proteome</keyword>
<comment type="similarity">
    <text evidence="6">Belongs to the TRAFAC class translation factor GTPase superfamily. Classic translation factor GTPase family. CysN/NodQ subfamily.</text>
</comment>
<evidence type="ECO:0000256" key="2">
    <source>
        <dbReference type="ARBA" id="ARBA00022695"/>
    </source>
</evidence>
<keyword evidence="2 6" id="KW-0548">Nucleotidyltransferase</keyword>
<dbReference type="FunFam" id="3.40.50.300:FF:000119">
    <property type="entry name" value="Sulfate adenylyltransferase subunit 1"/>
    <property type="match status" value="1"/>
</dbReference>
<comment type="function">
    <text evidence="6">With CysD forms the ATP sulfurylase (ATPS) that catalyzes the adenylation of sulfate producing adenosine 5'-phosphosulfate (APS) and diphosphate, the first enzymatic step in sulfur assimilation pathway. APS synthesis involves the formation of a high-energy phosphoric-sulfuric acid anhydride bond driven by GTP hydrolysis by CysN coupled to ATP hydrolysis by CysD.</text>
</comment>
<protein>
    <recommendedName>
        <fullName evidence="6">Sulfate adenylyltransferase subunit 1</fullName>
        <ecNumber evidence="6">2.7.7.4</ecNumber>
    </recommendedName>
    <alternativeName>
        <fullName evidence="6">ATP-sulfurylase large subunit</fullName>
    </alternativeName>
    <alternativeName>
        <fullName evidence="6">Sulfate adenylate transferase</fullName>
        <shortName evidence="6">SAT</shortName>
    </alternativeName>
</protein>
<evidence type="ECO:0000313" key="9">
    <source>
        <dbReference type="Proteomes" id="UP000309561"/>
    </source>
</evidence>
<dbReference type="OrthoDB" id="9804504at2"/>
<dbReference type="NCBIfam" id="TIGR02034">
    <property type="entry name" value="CysN"/>
    <property type="match status" value="1"/>
</dbReference>
<dbReference type="HAMAP" id="MF_00062">
    <property type="entry name" value="Sulf_adenylyltr_sub1"/>
    <property type="match status" value="1"/>
</dbReference>
<dbReference type="InterPro" id="IPR009000">
    <property type="entry name" value="Transl_B-barrel_sf"/>
</dbReference>
<dbReference type="SUPFAM" id="SSF52540">
    <property type="entry name" value="P-loop containing nucleoside triphosphate hydrolases"/>
    <property type="match status" value="1"/>
</dbReference>
<dbReference type="UniPathway" id="UPA00140">
    <property type="reaction ID" value="UER00204"/>
</dbReference>
<dbReference type="PANTHER" id="PTHR23115">
    <property type="entry name" value="TRANSLATION FACTOR"/>
    <property type="match status" value="1"/>
</dbReference>
<comment type="caution">
    <text evidence="8">The sequence shown here is derived from an EMBL/GenBank/DDBJ whole genome shotgun (WGS) entry which is preliminary data.</text>
</comment>
<keyword evidence="4 6" id="KW-0067">ATP-binding</keyword>
<dbReference type="GO" id="GO:0005524">
    <property type="term" value="F:ATP binding"/>
    <property type="evidence" value="ECO:0007669"/>
    <property type="project" value="UniProtKB-KW"/>
</dbReference>
<dbReference type="CDD" id="cd04095">
    <property type="entry name" value="CysN_NoDQ_III"/>
    <property type="match status" value="1"/>
</dbReference>
<dbReference type="GO" id="GO:0070814">
    <property type="term" value="P:hydrogen sulfide biosynthetic process"/>
    <property type="evidence" value="ECO:0007669"/>
    <property type="project" value="UniProtKB-UniRule"/>
</dbReference>
<dbReference type="Proteomes" id="UP000309561">
    <property type="component" value="Unassembled WGS sequence"/>
</dbReference>
<keyword evidence="5 6" id="KW-0342">GTP-binding</keyword>
<dbReference type="AlphaFoldDB" id="A0A4U2ZA83"/>
<dbReference type="GO" id="GO:0003924">
    <property type="term" value="F:GTPase activity"/>
    <property type="evidence" value="ECO:0007669"/>
    <property type="project" value="InterPro"/>
</dbReference>
<feature type="domain" description="Tr-type G" evidence="7">
    <location>
        <begin position="22"/>
        <end position="243"/>
    </location>
</feature>
<evidence type="ECO:0000256" key="5">
    <source>
        <dbReference type="ARBA" id="ARBA00023134"/>
    </source>
</evidence>
<dbReference type="Pfam" id="PF22594">
    <property type="entry name" value="GTP-eEF1A_C"/>
    <property type="match status" value="1"/>
</dbReference>
<dbReference type="PROSITE" id="PS51722">
    <property type="entry name" value="G_TR_2"/>
    <property type="match status" value="1"/>
</dbReference>
<dbReference type="GO" id="GO:0004781">
    <property type="term" value="F:sulfate adenylyltransferase (ATP) activity"/>
    <property type="evidence" value="ECO:0007669"/>
    <property type="project" value="UniProtKB-UniRule"/>
</dbReference>
<dbReference type="Gene3D" id="2.40.30.10">
    <property type="entry name" value="Translation factors"/>
    <property type="match status" value="2"/>
</dbReference>
<dbReference type="SUPFAM" id="SSF50447">
    <property type="entry name" value="Translation proteins"/>
    <property type="match status" value="1"/>
</dbReference>
<dbReference type="InterPro" id="IPR031157">
    <property type="entry name" value="G_TR_CS"/>
</dbReference>
<evidence type="ECO:0000313" key="8">
    <source>
        <dbReference type="EMBL" id="TKI69931.1"/>
    </source>
</evidence>
<evidence type="ECO:0000256" key="6">
    <source>
        <dbReference type="HAMAP-Rule" id="MF_00062"/>
    </source>
</evidence>